<name>A0A0C1LB00_9BACT</name>
<dbReference type="AlphaFoldDB" id="A0A0C1LB00"/>
<dbReference type="Pfam" id="PF11751">
    <property type="entry name" value="PorP_SprF"/>
    <property type="match status" value="1"/>
</dbReference>
<evidence type="ECO:0000313" key="2">
    <source>
        <dbReference type="Proteomes" id="UP000031408"/>
    </source>
</evidence>
<proteinExistence type="predicted"/>
<dbReference type="EMBL" id="JSVC01000032">
    <property type="protein sequence ID" value="KIC92703.1"/>
    <property type="molecule type" value="Genomic_DNA"/>
</dbReference>
<accession>A0A0C1LB00</accession>
<dbReference type="InterPro" id="IPR019861">
    <property type="entry name" value="PorP/SprF_Bacteroidetes"/>
</dbReference>
<evidence type="ECO:0000313" key="1">
    <source>
        <dbReference type="EMBL" id="KIC92703.1"/>
    </source>
</evidence>
<evidence type="ECO:0008006" key="3">
    <source>
        <dbReference type="Google" id="ProtNLM"/>
    </source>
</evidence>
<organism evidence="1 2">
    <name type="scientific">Flavihumibacter solisilvae</name>
    <dbReference type="NCBI Taxonomy" id="1349421"/>
    <lineage>
        <taxon>Bacteria</taxon>
        <taxon>Pseudomonadati</taxon>
        <taxon>Bacteroidota</taxon>
        <taxon>Chitinophagia</taxon>
        <taxon>Chitinophagales</taxon>
        <taxon>Chitinophagaceae</taxon>
        <taxon>Flavihumibacter</taxon>
    </lineage>
</organism>
<gene>
    <name evidence="1" type="ORF">OI18_21535</name>
</gene>
<dbReference type="NCBIfam" id="TIGR03519">
    <property type="entry name" value="T9SS_PorP_fam"/>
    <property type="match status" value="1"/>
</dbReference>
<dbReference type="STRING" id="1349421.OI18_21535"/>
<sequence length="333" mass="37692">MTAIFLLLAANKMQAQDPSFSQFFSSPLNVNPALTANINADWRAISNLRDQWIGPASPYMTGTISFDTKILQNRDQFSEEGNYLGLGAMMMYDNAMSGVVKSTYASLNLSYNVKLLEIEDAQHRLGLGFGAIYGRRYVDFSRIDFEEQFTGSGFNTNLPTGEVALSNMKPYISVSAGCLYNFSNEKSNFDIGVSVFHLNKPRQTFLEDDNQRLPMRKVAHANFERFLNERVILNTNAIYQFQQEAQYFSVGGALGYILDEDNHTIFNAGIWYWSENAIIPYIGFVYNDFQLGFSYDATISKLNQAARKPQTCELSLIIRGKRRPSGFIPCPWK</sequence>
<protein>
    <recommendedName>
        <fullName evidence="3">Type IX secretion system membrane protein PorP/SprF</fullName>
    </recommendedName>
</protein>
<dbReference type="Proteomes" id="UP000031408">
    <property type="component" value="Unassembled WGS sequence"/>
</dbReference>
<comment type="caution">
    <text evidence="1">The sequence shown here is derived from an EMBL/GenBank/DDBJ whole genome shotgun (WGS) entry which is preliminary data.</text>
</comment>
<reference evidence="1 2" key="1">
    <citation type="submission" date="2014-11" db="EMBL/GenBank/DDBJ databases">
        <title>Genome sequence of Flavihumibacter solisilvae 3-3.</title>
        <authorList>
            <person name="Zhou G."/>
            <person name="Li M."/>
            <person name="Wang G."/>
        </authorList>
    </citation>
    <scope>NUCLEOTIDE SEQUENCE [LARGE SCALE GENOMIC DNA]</scope>
    <source>
        <strain evidence="1 2">3-3</strain>
    </source>
</reference>
<keyword evidence="2" id="KW-1185">Reference proteome</keyword>